<sequence>MAEAELDEIDAVGVERSYWGGWAESSAGRALQFGADALRDPGVVALLARNKRWTRPEVFAARRMRRLQNAAPHGVLHIHYGRNAALLLDAGWTGRAVVTWHGYDANIVPRERGQDVYQDLFTRDWIHTVGSSFMKRRLVTLGAREDRIVKIPMGVDFTRFAQVDRRERPEGPLNVVAVGRLDEMKGYPVLIDAVAEALGQGVSLQLTILGEGPDRASIEARIEARGLQDRVRLLGAQRSDQVVRELAAADVFALTGVVAASGRVETQGVAYIEAQATGLPVIASDVGGVSESLDPGRSGILTAEGDVAAVAKALVAYAKDPGLRLEHGQRGAEFVRAAFSMSDMLDAFEALYAREAV</sequence>
<reference evidence="2 3" key="1">
    <citation type="submission" date="2013-07" db="EMBL/GenBank/DDBJ databases">
        <title>Thioclava pacifica DSM 10166 Genome Sequencing.</title>
        <authorList>
            <person name="Lai Q."/>
            <person name="Shao Z."/>
        </authorList>
    </citation>
    <scope>NUCLEOTIDE SEQUENCE [LARGE SCALE GENOMIC DNA]</scope>
    <source>
        <strain evidence="2 3">DSM 10166</strain>
    </source>
</reference>
<organism evidence="2 3">
    <name type="scientific">Thioclava pacifica DSM 10166</name>
    <dbReference type="NCBI Taxonomy" id="1353537"/>
    <lineage>
        <taxon>Bacteria</taxon>
        <taxon>Pseudomonadati</taxon>
        <taxon>Pseudomonadota</taxon>
        <taxon>Alphaproteobacteria</taxon>
        <taxon>Rhodobacterales</taxon>
        <taxon>Paracoccaceae</taxon>
        <taxon>Thioclava</taxon>
    </lineage>
</organism>
<evidence type="ECO:0000313" key="2">
    <source>
        <dbReference type="EMBL" id="KEO54699.1"/>
    </source>
</evidence>
<dbReference type="STRING" id="1353537.TP2_17340"/>
<dbReference type="AlphaFoldDB" id="A0A074JDV5"/>
<comment type="caution">
    <text evidence="2">The sequence shown here is derived from an EMBL/GenBank/DDBJ whole genome shotgun (WGS) entry which is preliminary data.</text>
</comment>
<feature type="domain" description="Glycosyl transferase family 1" evidence="1">
    <location>
        <begin position="166"/>
        <end position="331"/>
    </location>
</feature>
<protein>
    <recommendedName>
        <fullName evidence="1">Glycosyl transferase family 1 domain-containing protein</fullName>
    </recommendedName>
</protein>
<evidence type="ECO:0000313" key="3">
    <source>
        <dbReference type="Proteomes" id="UP000027432"/>
    </source>
</evidence>
<dbReference type="EMBL" id="AUND01000009">
    <property type="protein sequence ID" value="KEO54699.1"/>
    <property type="molecule type" value="Genomic_DNA"/>
</dbReference>
<dbReference type="Gene3D" id="3.40.50.2000">
    <property type="entry name" value="Glycogen Phosphorylase B"/>
    <property type="match status" value="2"/>
</dbReference>
<gene>
    <name evidence="2" type="ORF">TP2_17340</name>
</gene>
<dbReference type="InterPro" id="IPR001296">
    <property type="entry name" value="Glyco_trans_1"/>
</dbReference>
<name>A0A074JDV5_9RHOB</name>
<dbReference type="Pfam" id="PF00534">
    <property type="entry name" value="Glycos_transf_1"/>
    <property type="match status" value="1"/>
</dbReference>
<dbReference type="Proteomes" id="UP000027432">
    <property type="component" value="Unassembled WGS sequence"/>
</dbReference>
<dbReference type="GO" id="GO:0016757">
    <property type="term" value="F:glycosyltransferase activity"/>
    <property type="evidence" value="ECO:0007669"/>
    <property type="project" value="InterPro"/>
</dbReference>
<dbReference type="PANTHER" id="PTHR12526">
    <property type="entry name" value="GLYCOSYLTRANSFERASE"/>
    <property type="match status" value="1"/>
</dbReference>
<dbReference type="eggNOG" id="COG0438">
    <property type="taxonomic scope" value="Bacteria"/>
</dbReference>
<accession>A0A074JDV5</accession>
<keyword evidence="3" id="KW-1185">Reference proteome</keyword>
<dbReference type="SUPFAM" id="SSF53756">
    <property type="entry name" value="UDP-Glycosyltransferase/glycogen phosphorylase"/>
    <property type="match status" value="1"/>
</dbReference>
<proteinExistence type="predicted"/>
<evidence type="ECO:0000259" key="1">
    <source>
        <dbReference type="Pfam" id="PF00534"/>
    </source>
</evidence>